<evidence type="ECO:0000313" key="3">
    <source>
        <dbReference type="Proteomes" id="UP001220256"/>
    </source>
</evidence>
<reference evidence="2 3" key="1">
    <citation type="journal article" date="2023" name="IMA Fungus">
        <title>Comparative genomic study of the Penicillium genus elucidates a diverse pangenome and 15 lateral gene transfer events.</title>
        <authorList>
            <person name="Petersen C."/>
            <person name="Sorensen T."/>
            <person name="Nielsen M.R."/>
            <person name="Sondergaard T.E."/>
            <person name="Sorensen J.L."/>
            <person name="Fitzpatrick D.A."/>
            <person name="Frisvad J.C."/>
            <person name="Nielsen K.L."/>
        </authorList>
    </citation>
    <scope>NUCLEOTIDE SEQUENCE [LARGE SCALE GENOMIC DNA]</scope>
    <source>
        <strain evidence="2 3">IBT 3361</strain>
    </source>
</reference>
<sequence>MVRFFYFLRPLLTLSDAFQVDPRLDNEANAAITAATPATRRAALTAFKSARNTLGARINAVGFYHQCCSQRIRKPGNSLIPDPFGPGPGPIRVFTFEISISSSNSQRH</sequence>
<feature type="signal peptide" evidence="1">
    <location>
        <begin position="1"/>
        <end position="17"/>
    </location>
</feature>
<organism evidence="2 3">
    <name type="scientific">Penicillium chrysogenum</name>
    <name type="common">Penicillium notatum</name>
    <dbReference type="NCBI Taxonomy" id="5076"/>
    <lineage>
        <taxon>Eukaryota</taxon>
        <taxon>Fungi</taxon>
        <taxon>Dikarya</taxon>
        <taxon>Ascomycota</taxon>
        <taxon>Pezizomycotina</taxon>
        <taxon>Eurotiomycetes</taxon>
        <taxon>Eurotiomycetidae</taxon>
        <taxon>Eurotiales</taxon>
        <taxon>Aspergillaceae</taxon>
        <taxon>Penicillium</taxon>
        <taxon>Penicillium chrysogenum species complex</taxon>
    </lineage>
</organism>
<evidence type="ECO:0008006" key="4">
    <source>
        <dbReference type="Google" id="ProtNLM"/>
    </source>
</evidence>
<evidence type="ECO:0000256" key="1">
    <source>
        <dbReference type="SAM" id="SignalP"/>
    </source>
</evidence>
<dbReference type="Proteomes" id="UP001220256">
    <property type="component" value="Unassembled WGS sequence"/>
</dbReference>
<accession>A0ABQ8W8D4</accession>
<proteinExistence type="predicted"/>
<keyword evidence="3" id="KW-1185">Reference proteome</keyword>
<gene>
    <name evidence="2" type="ORF">N7505_009269</name>
</gene>
<evidence type="ECO:0000313" key="2">
    <source>
        <dbReference type="EMBL" id="KAJ5259888.1"/>
    </source>
</evidence>
<feature type="chain" id="PRO_5047048210" description="Secreted protein" evidence="1">
    <location>
        <begin position="18"/>
        <end position="108"/>
    </location>
</feature>
<keyword evidence="1" id="KW-0732">Signal</keyword>
<dbReference type="EMBL" id="JAPVEB010000008">
    <property type="protein sequence ID" value="KAJ5259888.1"/>
    <property type="molecule type" value="Genomic_DNA"/>
</dbReference>
<protein>
    <recommendedName>
        <fullName evidence="4">Secreted protein</fullName>
    </recommendedName>
</protein>
<comment type="caution">
    <text evidence="2">The sequence shown here is derived from an EMBL/GenBank/DDBJ whole genome shotgun (WGS) entry which is preliminary data.</text>
</comment>
<name>A0ABQ8W8D4_PENCH</name>